<evidence type="ECO:0000259" key="6">
    <source>
        <dbReference type="PROSITE" id="PS51352"/>
    </source>
</evidence>
<dbReference type="STRING" id="46731.A0A3M6TL69"/>
<organism evidence="7 8">
    <name type="scientific">Pocillopora damicornis</name>
    <name type="common">Cauliflower coral</name>
    <name type="synonym">Millepora damicornis</name>
    <dbReference type="NCBI Taxonomy" id="46731"/>
    <lineage>
        <taxon>Eukaryota</taxon>
        <taxon>Metazoa</taxon>
        <taxon>Cnidaria</taxon>
        <taxon>Anthozoa</taxon>
        <taxon>Hexacorallia</taxon>
        <taxon>Scleractinia</taxon>
        <taxon>Astrocoeniina</taxon>
        <taxon>Pocilloporidae</taxon>
        <taxon>Pocillopora</taxon>
    </lineage>
</organism>
<dbReference type="PANTHER" id="PTHR45672:SF11">
    <property type="entry name" value="PROTEIN DISULFIDE-ISOMERASE C17H9.14C"/>
    <property type="match status" value="1"/>
</dbReference>
<accession>A0A3M6TL69</accession>
<dbReference type="Gene3D" id="1.20.1150.12">
    <property type="entry name" value="Endoplasmic reticulum resident protein 29, C-terminal domain"/>
    <property type="match status" value="1"/>
</dbReference>
<dbReference type="GO" id="GO:0005783">
    <property type="term" value="C:endoplasmic reticulum"/>
    <property type="evidence" value="ECO:0007669"/>
    <property type="project" value="InterPro"/>
</dbReference>
<dbReference type="GO" id="GO:0006457">
    <property type="term" value="P:protein folding"/>
    <property type="evidence" value="ECO:0007669"/>
    <property type="project" value="TreeGrafter"/>
</dbReference>
<sequence>FLKRRKVTAVSQELNTEKIFALNGHSSILLKKLIDSKSSHQKMFIRLNLLAIVFLNTVLTSAKEDSFVKELTLTNFDQVVDGKKFVFVFFYAPWHEQCVRLLERYEEVGDTFSSREDVVIAKVNAYEEIKLATRYWVDEYPAFRYFIKGSITEETYNNGNLPADMIRFIRSKSVLHLNTDIFQTPVIDLSSSNFERIVKDRARSIMVLYYNGNCELCKTLQNTIHDVGVTFRNEPKCLIGRLDCDAEPQICVQQTIPHYPTFKVYSQHNKDGIIYEPGTYQESYSETNITSFMNALCGTQRRLKGRLNEKAGLLDDFNEIAVQFMKDHKRREEILREAKIKALKHKFQTEAHFYMSVMTRVMGYGAGIISEEIDRLERLIAGPLHPNKADEFEKRKNILKQFQVLHFERDEL</sequence>
<dbReference type="Gene3D" id="3.40.30.10">
    <property type="entry name" value="Glutaredoxin"/>
    <property type="match status" value="2"/>
</dbReference>
<dbReference type="InterPro" id="IPR011679">
    <property type="entry name" value="ERp29_C"/>
</dbReference>
<dbReference type="SUPFAM" id="SSF47933">
    <property type="entry name" value="ERP29 C domain-like"/>
    <property type="match status" value="1"/>
</dbReference>
<dbReference type="Pfam" id="PF00085">
    <property type="entry name" value="Thioredoxin"/>
    <property type="match status" value="2"/>
</dbReference>
<dbReference type="CDD" id="cd02961">
    <property type="entry name" value="PDI_a_family"/>
    <property type="match status" value="1"/>
</dbReference>
<dbReference type="GO" id="GO:0003756">
    <property type="term" value="F:protein disulfide isomerase activity"/>
    <property type="evidence" value="ECO:0007669"/>
    <property type="project" value="UniProtKB-EC"/>
</dbReference>
<keyword evidence="3" id="KW-1015">Disulfide bond</keyword>
<evidence type="ECO:0000256" key="3">
    <source>
        <dbReference type="ARBA" id="ARBA00023157"/>
    </source>
</evidence>
<dbReference type="InterPro" id="IPR013766">
    <property type="entry name" value="Thioredoxin_domain"/>
</dbReference>
<evidence type="ECO:0000256" key="2">
    <source>
        <dbReference type="ARBA" id="ARBA00012723"/>
    </source>
</evidence>
<evidence type="ECO:0000313" key="7">
    <source>
        <dbReference type="EMBL" id="RMX42048.1"/>
    </source>
</evidence>
<dbReference type="PANTHER" id="PTHR45672">
    <property type="entry name" value="PROTEIN DISULFIDE-ISOMERASE C17H9.14C-RELATED"/>
    <property type="match status" value="1"/>
</dbReference>
<reference evidence="7 8" key="1">
    <citation type="journal article" date="2018" name="Sci. Rep.">
        <title>Comparative analysis of the Pocillopora damicornis genome highlights role of immune system in coral evolution.</title>
        <authorList>
            <person name="Cunning R."/>
            <person name="Bay R.A."/>
            <person name="Gillette P."/>
            <person name="Baker A.C."/>
            <person name="Traylor-Knowles N."/>
        </authorList>
    </citation>
    <scope>NUCLEOTIDE SEQUENCE [LARGE SCALE GENOMIC DNA]</scope>
    <source>
        <strain evidence="7">RSMAS</strain>
        <tissue evidence="7">Whole animal</tissue>
    </source>
</reference>
<gene>
    <name evidence="7" type="ORF">pdam_00001321</name>
</gene>
<keyword evidence="4" id="KW-0413">Isomerase</keyword>
<proteinExistence type="predicted"/>
<dbReference type="SUPFAM" id="SSF52833">
    <property type="entry name" value="Thioredoxin-like"/>
    <property type="match status" value="2"/>
</dbReference>
<keyword evidence="8" id="KW-1185">Reference proteome</keyword>
<dbReference type="Pfam" id="PF07749">
    <property type="entry name" value="ERp29"/>
    <property type="match status" value="1"/>
</dbReference>
<comment type="catalytic activity">
    <reaction evidence="1">
        <text>Catalyzes the rearrangement of -S-S- bonds in proteins.</text>
        <dbReference type="EC" id="5.3.4.1"/>
    </reaction>
</comment>
<comment type="caution">
    <text evidence="7">The sequence shown here is derived from an EMBL/GenBank/DDBJ whole genome shotgun (WGS) entry which is preliminary data.</text>
</comment>
<protein>
    <recommendedName>
        <fullName evidence="2">protein disulfide-isomerase</fullName>
        <ecNumber evidence="2">5.3.4.1</ecNumber>
    </recommendedName>
</protein>
<feature type="domain" description="Thioredoxin" evidence="6">
    <location>
        <begin position="48"/>
        <end position="174"/>
    </location>
</feature>
<feature type="non-terminal residue" evidence="7">
    <location>
        <position position="1"/>
    </location>
</feature>
<evidence type="ECO:0000256" key="5">
    <source>
        <dbReference type="ARBA" id="ARBA00023284"/>
    </source>
</evidence>
<dbReference type="EMBL" id="RCHS01003423">
    <property type="protein sequence ID" value="RMX42048.1"/>
    <property type="molecule type" value="Genomic_DNA"/>
</dbReference>
<name>A0A3M6TL69_POCDA</name>
<evidence type="ECO:0000256" key="1">
    <source>
        <dbReference type="ARBA" id="ARBA00001182"/>
    </source>
</evidence>
<dbReference type="OrthoDB" id="427280at2759"/>
<dbReference type="InterPro" id="IPR036249">
    <property type="entry name" value="Thioredoxin-like_sf"/>
</dbReference>
<evidence type="ECO:0000256" key="4">
    <source>
        <dbReference type="ARBA" id="ARBA00023235"/>
    </source>
</evidence>
<dbReference type="Proteomes" id="UP000275408">
    <property type="component" value="Unassembled WGS sequence"/>
</dbReference>
<dbReference type="AlphaFoldDB" id="A0A3M6TL69"/>
<keyword evidence="5" id="KW-0676">Redox-active center</keyword>
<dbReference type="InterPro" id="IPR036356">
    <property type="entry name" value="ERp29_C_sf"/>
</dbReference>
<dbReference type="PROSITE" id="PS51352">
    <property type="entry name" value="THIOREDOXIN_2"/>
    <property type="match status" value="1"/>
</dbReference>
<evidence type="ECO:0000313" key="8">
    <source>
        <dbReference type="Proteomes" id="UP000275408"/>
    </source>
</evidence>
<dbReference type="InterPro" id="IPR051063">
    <property type="entry name" value="PDI"/>
</dbReference>
<dbReference type="EC" id="5.3.4.1" evidence="2"/>